<reference evidence="2 3" key="1">
    <citation type="journal article" date="2015" name="Infect. Genet. Evol.">
        <title>Genomic sequences of six botulinum neurotoxin-producing strains representing three clostridial species illustrate the mobility and diversity of botulinum neurotoxin genes.</title>
        <authorList>
            <person name="Smith T.J."/>
            <person name="Hill K.K."/>
            <person name="Xie G."/>
            <person name="Foley B.T."/>
            <person name="Williamson C.H."/>
            <person name="Foster J.T."/>
            <person name="Johnson S.L."/>
            <person name="Chertkov O."/>
            <person name="Teshima H."/>
            <person name="Gibbons H.S."/>
            <person name="Johnsky L.A."/>
            <person name="Karavis M.A."/>
            <person name="Smith L.A."/>
        </authorList>
    </citation>
    <scope>NUCLEOTIDE SEQUENCE [LARGE SCALE GENOMIC DNA]</scope>
    <source>
        <strain evidence="2 3">CDC 2741</strain>
    </source>
</reference>
<dbReference type="OrthoDB" id="384721at2"/>
<dbReference type="GO" id="GO:0006629">
    <property type="term" value="P:lipid metabolic process"/>
    <property type="evidence" value="ECO:0007669"/>
    <property type="project" value="InterPro"/>
</dbReference>
<proteinExistence type="predicted"/>
<feature type="domain" description="GP-PDE" evidence="1">
    <location>
        <begin position="2"/>
        <end position="238"/>
    </location>
</feature>
<accession>A0A0C1R9P9</accession>
<name>A0A0C1R9P9_9CLOT</name>
<keyword evidence="3" id="KW-1185">Reference proteome</keyword>
<dbReference type="Gene3D" id="3.20.20.190">
    <property type="entry name" value="Phosphatidylinositol (PI) phosphodiesterase"/>
    <property type="match status" value="1"/>
</dbReference>
<dbReference type="Pfam" id="PF03009">
    <property type="entry name" value="GDPD"/>
    <property type="match status" value="1"/>
</dbReference>
<dbReference type="AlphaFoldDB" id="A0A0C1R9P9"/>
<dbReference type="PANTHER" id="PTHR46211:SF1">
    <property type="entry name" value="GLYCEROPHOSPHODIESTER PHOSPHODIESTERASE, CYTOPLASMIC"/>
    <property type="match status" value="1"/>
</dbReference>
<dbReference type="InterPro" id="IPR017946">
    <property type="entry name" value="PLC-like_Pdiesterase_TIM-brl"/>
</dbReference>
<dbReference type="SUPFAM" id="SSF51695">
    <property type="entry name" value="PLC-like phosphodiesterases"/>
    <property type="match status" value="1"/>
</dbReference>
<dbReference type="CDD" id="cd08563">
    <property type="entry name" value="GDPD_TtGDE_like"/>
    <property type="match status" value="1"/>
</dbReference>
<gene>
    <name evidence="2" type="ORF">U732_1320</name>
</gene>
<dbReference type="PROSITE" id="PS51704">
    <property type="entry name" value="GP_PDE"/>
    <property type="match status" value="1"/>
</dbReference>
<dbReference type="InterPro" id="IPR030395">
    <property type="entry name" value="GP_PDE_dom"/>
</dbReference>
<evidence type="ECO:0000259" key="1">
    <source>
        <dbReference type="PROSITE" id="PS51704"/>
    </source>
</evidence>
<evidence type="ECO:0000313" key="3">
    <source>
        <dbReference type="Proteomes" id="UP000031366"/>
    </source>
</evidence>
<organism evidence="2 3">
    <name type="scientific">Clostridium argentinense CDC 2741</name>
    <dbReference type="NCBI Taxonomy" id="1418104"/>
    <lineage>
        <taxon>Bacteria</taxon>
        <taxon>Bacillati</taxon>
        <taxon>Bacillota</taxon>
        <taxon>Clostridia</taxon>
        <taxon>Eubacteriales</taxon>
        <taxon>Clostridiaceae</taxon>
        <taxon>Clostridium</taxon>
    </lineage>
</organism>
<protein>
    <submittedName>
        <fullName evidence="2">Glycerophosphoryl diester phosphodiesterase family protein</fullName>
    </submittedName>
</protein>
<dbReference type="EMBL" id="AYSO01000015">
    <property type="protein sequence ID" value="KIE47181.1"/>
    <property type="molecule type" value="Genomic_DNA"/>
</dbReference>
<dbReference type="STRING" id="29341.RSJ17_13630"/>
<dbReference type="Proteomes" id="UP000031366">
    <property type="component" value="Unassembled WGS sequence"/>
</dbReference>
<evidence type="ECO:0000313" key="2">
    <source>
        <dbReference type="EMBL" id="KIE47181.1"/>
    </source>
</evidence>
<comment type="caution">
    <text evidence="2">The sequence shown here is derived from an EMBL/GenBank/DDBJ whole genome shotgun (WGS) entry which is preliminary data.</text>
</comment>
<dbReference type="RefSeq" id="WP_039632225.1">
    <property type="nucleotide sequence ID" value="NZ_AYSO01000015.1"/>
</dbReference>
<dbReference type="PANTHER" id="PTHR46211">
    <property type="entry name" value="GLYCEROPHOSPHORYL DIESTER PHOSPHODIESTERASE"/>
    <property type="match status" value="1"/>
</dbReference>
<dbReference type="GO" id="GO:0008081">
    <property type="term" value="F:phosphoric diester hydrolase activity"/>
    <property type="evidence" value="ECO:0007669"/>
    <property type="project" value="InterPro"/>
</dbReference>
<sequence>MIINFAHRGASMYYPENTMVAFEKAIEMGCTGIETDVQMTKDGVLVLIHDEYLDRTTNGIGLVKNYTYNELRKLDAGSFKDRAFSKCKIPSIEELIECTKNKNIKINFEIKNSIIFYKNIEEKLLFHIMKENIEDKVILSSFNHASMNKCKKLNSNIRTGLLFEKKIKDVDEYLYPIKPNALHLPYKGLRKELIEKAHKNNLVINIYTVNDVNYMRKLIDMKVDGIITNCPDLLKEVLIEY</sequence>